<name>A0A392T1C5_9FABA</name>
<dbReference type="Proteomes" id="UP000265520">
    <property type="component" value="Unassembled WGS sequence"/>
</dbReference>
<organism evidence="1 2">
    <name type="scientific">Trifolium medium</name>
    <dbReference type="NCBI Taxonomy" id="97028"/>
    <lineage>
        <taxon>Eukaryota</taxon>
        <taxon>Viridiplantae</taxon>
        <taxon>Streptophyta</taxon>
        <taxon>Embryophyta</taxon>
        <taxon>Tracheophyta</taxon>
        <taxon>Spermatophyta</taxon>
        <taxon>Magnoliopsida</taxon>
        <taxon>eudicotyledons</taxon>
        <taxon>Gunneridae</taxon>
        <taxon>Pentapetalae</taxon>
        <taxon>rosids</taxon>
        <taxon>fabids</taxon>
        <taxon>Fabales</taxon>
        <taxon>Fabaceae</taxon>
        <taxon>Papilionoideae</taxon>
        <taxon>50 kb inversion clade</taxon>
        <taxon>NPAAA clade</taxon>
        <taxon>Hologalegina</taxon>
        <taxon>IRL clade</taxon>
        <taxon>Trifolieae</taxon>
        <taxon>Trifolium</taxon>
    </lineage>
</organism>
<proteinExistence type="predicted"/>
<protein>
    <submittedName>
        <fullName evidence="1">Uncharacterized protein</fullName>
    </submittedName>
</protein>
<reference evidence="1 2" key="1">
    <citation type="journal article" date="2018" name="Front. Plant Sci.">
        <title>Red Clover (Trifolium pratense) and Zigzag Clover (T. medium) - A Picture of Genomic Similarities and Differences.</title>
        <authorList>
            <person name="Dluhosova J."/>
            <person name="Istvanek J."/>
            <person name="Nedelnik J."/>
            <person name="Repkova J."/>
        </authorList>
    </citation>
    <scope>NUCLEOTIDE SEQUENCE [LARGE SCALE GENOMIC DNA]</scope>
    <source>
        <strain evidence="2">cv. 10/8</strain>
        <tissue evidence="1">Leaf</tissue>
    </source>
</reference>
<accession>A0A392T1C5</accession>
<sequence>MLIQSPHSSENPFDAFNPFLSTIGIIPYFEDRRFVVHEPLQPEFIFSASPSFLCFPVSSPTDSLLSHGVSHQFHRIGKCPLSHNLN</sequence>
<keyword evidence="2" id="KW-1185">Reference proteome</keyword>
<evidence type="ECO:0000313" key="2">
    <source>
        <dbReference type="Proteomes" id="UP000265520"/>
    </source>
</evidence>
<comment type="caution">
    <text evidence="1">The sequence shown here is derived from an EMBL/GenBank/DDBJ whole genome shotgun (WGS) entry which is preliminary data.</text>
</comment>
<dbReference type="AlphaFoldDB" id="A0A392T1C5"/>
<dbReference type="EMBL" id="LXQA010485631">
    <property type="protein sequence ID" value="MCI54809.1"/>
    <property type="molecule type" value="Genomic_DNA"/>
</dbReference>
<evidence type="ECO:0000313" key="1">
    <source>
        <dbReference type="EMBL" id="MCI54809.1"/>
    </source>
</evidence>
<feature type="non-terminal residue" evidence="1">
    <location>
        <position position="86"/>
    </location>
</feature>